<proteinExistence type="predicted"/>
<evidence type="ECO:0000313" key="4">
    <source>
        <dbReference type="Proteomes" id="UP001319045"/>
    </source>
</evidence>
<keyword evidence="1" id="KW-0175">Coiled coil</keyword>
<dbReference type="RefSeq" id="WP_207154794.1">
    <property type="nucleotide sequence ID" value="NZ_AP024484.1"/>
</dbReference>
<feature type="transmembrane region" description="Helical" evidence="2">
    <location>
        <begin position="12"/>
        <end position="31"/>
    </location>
</feature>
<reference evidence="3 4" key="1">
    <citation type="journal article" date="2022" name="Int. J. Syst. Evol. Microbiol.">
        <title>Prevotella herbatica sp. nov., a plant polysaccharide-decomposing anaerobic bacterium isolated from a methanogenic reactor.</title>
        <authorList>
            <person name="Uek A."/>
            <person name="Tonouchi A."/>
            <person name="Kaku N."/>
            <person name="Ueki K."/>
        </authorList>
    </citation>
    <scope>NUCLEOTIDE SEQUENCE [LARGE SCALE GENOMIC DNA]</scope>
    <source>
        <strain evidence="3 4">WR041</strain>
    </source>
</reference>
<accession>A0ABN6EHR2</accession>
<dbReference type="InterPro" id="IPR007060">
    <property type="entry name" value="FtsL/DivIC"/>
</dbReference>
<organism evidence="3 4">
    <name type="scientific">Prevotella herbatica</name>
    <dbReference type="NCBI Taxonomy" id="2801997"/>
    <lineage>
        <taxon>Bacteria</taxon>
        <taxon>Pseudomonadati</taxon>
        <taxon>Bacteroidota</taxon>
        <taxon>Bacteroidia</taxon>
        <taxon>Bacteroidales</taxon>
        <taxon>Prevotellaceae</taxon>
        <taxon>Prevotella</taxon>
    </lineage>
</organism>
<feature type="coiled-coil region" evidence="1">
    <location>
        <begin position="39"/>
        <end position="73"/>
    </location>
</feature>
<evidence type="ECO:0000313" key="3">
    <source>
        <dbReference type="EMBL" id="BCS84634.1"/>
    </source>
</evidence>
<dbReference type="Proteomes" id="UP001319045">
    <property type="component" value="Chromosome"/>
</dbReference>
<evidence type="ECO:0000256" key="1">
    <source>
        <dbReference type="SAM" id="Coils"/>
    </source>
</evidence>
<dbReference type="Pfam" id="PF04977">
    <property type="entry name" value="DivIC"/>
    <property type="match status" value="1"/>
</dbReference>
<keyword evidence="2" id="KW-0472">Membrane</keyword>
<protein>
    <submittedName>
        <fullName evidence="3">Septum formation initiator family protein</fullName>
    </submittedName>
</protein>
<evidence type="ECO:0000256" key="2">
    <source>
        <dbReference type="SAM" id="Phobius"/>
    </source>
</evidence>
<keyword evidence="4" id="KW-1185">Reference proteome</keyword>
<name>A0ABN6EHR2_9BACT</name>
<keyword evidence="2" id="KW-1133">Transmembrane helix</keyword>
<dbReference type="EMBL" id="AP024484">
    <property type="protein sequence ID" value="BCS84634.1"/>
    <property type="molecule type" value="Genomic_DNA"/>
</dbReference>
<gene>
    <name evidence="3" type="ORF">prwr041_05270</name>
</gene>
<keyword evidence="2" id="KW-0812">Transmembrane</keyword>
<sequence length="112" mass="13292">MASRLGVVWGFIAHYKYLVVTLLAVLIVGFIDENSFMRRIQLELQISNLQSDIEKYNKQYEDDSKQLREIRRNPKTIEKIARERYFMKADDEDIYVLSDDEKPLNTNNETTE</sequence>